<evidence type="ECO:0000313" key="1">
    <source>
        <dbReference type="EMBL" id="CAA9566503.1"/>
    </source>
</evidence>
<name>A0A6J4V7E4_9BACT</name>
<accession>A0A6J4V7E4</accession>
<dbReference type="EMBL" id="CADCWM010000526">
    <property type="protein sequence ID" value="CAA9566503.1"/>
    <property type="molecule type" value="Genomic_DNA"/>
</dbReference>
<protein>
    <submittedName>
        <fullName evidence="1">Uncharacterized protein</fullName>
    </submittedName>
</protein>
<gene>
    <name evidence="1" type="ORF">AVDCRST_MAG88-1942</name>
</gene>
<organism evidence="1">
    <name type="scientific">uncultured Thermomicrobiales bacterium</name>
    <dbReference type="NCBI Taxonomy" id="1645740"/>
    <lineage>
        <taxon>Bacteria</taxon>
        <taxon>Pseudomonadati</taxon>
        <taxon>Thermomicrobiota</taxon>
        <taxon>Thermomicrobia</taxon>
        <taxon>Thermomicrobiales</taxon>
        <taxon>environmental samples</taxon>
    </lineage>
</organism>
<proteinExistence type="predicted"/>
<feature type="non-terminal residue" evidence="1">
    <location>
        <position position="38"/>
    </location>
</feature>
<sequence length="38" mass="4361">RGWTSRSPSRPDGRACAPWYAAWRRRRGPSQCACRARA</sequence>
<dbReference type="AlphaFoldDB" id="A0A6J4V7E4"/>
<reference evidence="1" key="1">
    <citation type="submission" date="2020-02" db="EMBL/GenBank/DDBJ databases">
        <authorList>
            <person name="Meier V. D."/>
        </authorList>
    </citation>
    <scope>NUCLEOTIDE SEQUENCE</scope>
    <source>
        <strain evidence="1">AVDCRST_MAG88</strain>
    </source>
</reference>
<feature type="non-terminal residue" evidence="1">
    <location>
        <position position="1"/>
    </location>
</feature>